<dbReference type="InterPro" id="IPR034294">
    <property type="entry name" value="Aquaporin_transptr"/>
</dbReference>
<evidence type="ECO:0000256" key="6">
    <source>
        <dbReference type="RuleBase" id="RU000477"/>
    </source>
</evidence>
<keyword evidence="3 6" id="KW-0812">Transmembrane</keyword>
<comment type="caution">
    <text evidence="8">The sequence shown here is derived from an EMBL/GenBank/DDBJ whole genome shotgun (WGS) entry which is preliminary data.</text>
</comment>
<evidence type="ECO:0000313" key="8">
    <source>
        <dbReference type="EMBL" id="TMI85080.1"/>
    </source>
</evidence>
<keyword evidence="5 7" id="KW-0472">Membrane</keyword>
<name>A0A537JNP1_9BACT</name>
<comment type="subcellular location">
    <subcellularLocation>
        <location evidence="1">Membrane</location>
        <topology evidence="1">Multi-pass membrane protein</topology>
    </subcellularLocation>
</comment>
<dbReference type="PRINTS" id="PR00783">
    <property type="entry name" value="MINTRINSICP"/>
</dbReference>
<feature type="transmembrane region" description="Helical" evidence="7">
    <location>
        <begin position="97"/>
        <end position="119"/>
    </location>
</feature>
<evidence type="ECO:0000313" key="9">
    <source>
        <dbReference type="Proteomes" id="UP000320048"/>
    </source>
</evidence>
<proteinExistence type="inferred from homology"/>
<keyword evidence="6" id="KW-0813">Transport</keyword>
<gene>
    <name evidence="8" type="ORF">E6H04_00160</name>
</gene>
<dbReference type="GO" id="GO:0015250">
    <property type="term" value="F:water channel activity"/>
    <property type="evidence" value="ECO:0007669"/>
    <property type="project" value="TreeGrafter"/>
</dbReference>
<dbReference type="InterPro" id="IPR000425">
    <property type="entry name" value="MIP"/>
</dbReference>
<comment type="similarity">
    <text evidence="2 6">Belongs to the MIP/aquaporin (TC 1.A.8) family.</text>
</comment>
<dbReference type="PANTHER" id="PTHR19139:SF199">
    <property type="entry name" value="MIP17260P"/>
    <property type="match status" value="1"/>
</dbReference>
<feature type="transmembrane region" description="Helical" evidence="7">
    <location>
        <begin position="213"/>
        <end position="235"/>
    </location>
</feature>
<evidence type="ECO:0000256" key="4">
    <source>
        <dbReference type="ARBA" id="ARBA00022989"/>
    </source>
</evidence>
<feature type="transmembrane region" description="Helical" evidence="7">
    <location>
        <begin position="9"/>
        <end position="29"/>
    </location>
</feature>
<keyword evidence="4 7" id="KW-1133">Transmembrane helix</keyword>
<dbReference type="AlphaFoldDB" id="A0A537JNP1"/>
<dbReference type="Proteomes" id="UP000320048">
    <property type="component" value="Unassembled WGS sequence"/>
</dbReference>
<accession>A0A537JNP1</accession>
<dbReference type="Gene3D" id="1.20.1080.10">
    <property type="entry name" value="Glycerol uptake facilitator protein"/>
    <property type="match status" value="1"/>
</dbReference>
<protein>
    <submittedName>
        <fullName evidence="8">Aquaporin</fullName>
    </submittedName>
</protein>
<dbReference type="PANTHER" id="PTHR19139">
    <property type="entry name" value="AQUAPORIN TRANSPORTER"/>
    <property type="match status" value="1"/>
</dbReference>
<dbReference type="SUPFAM" id="SSF81338">
    <property type="entry name" value="Aquaporin-like"/>
    <property type="match status" value="1"/>
</dbReference>
<evidence type="ECO:0000256" key="2">
    <source>
        <dbReference type="ARBA" id="ARBA00006175"/>
    </source>
</evidence>
<dbReference type="GO" id="GO:0005886">
    <property type="term" value="C:plasma membrane"/>
    <property type="evidence" value="ECO:0007669"/>
    <property type="project" value="TreeGrafter"/>
</dbReference>
<organism evidence="8 9">
    <name type="scientific">Candidatus Segetimicrobium genomatis</name>
    <dbReference type="NCBI Taxonomy" id="2569760"/>
    <lineage>
        <taxon>Bacteria</taxon>
        <taxon>Bacillati</taxon>
        <taxon>Candidatus Sysuimicrobiota</taxon>
        <taxon>Candidatus Sysuimicrobiia</taxon>
        <taxon>Candidatus Sysuimicrobiales</taxon>
        <taxon>Candidatus Segetimicrobiaceae</taxon>
        <taxon>Candidatus Segetimicrobium</taxon>
    </lineage>
</organism>
<evidence type="ECO:0000256" key="7">
    <source>
        <dbReference type="SAM" id="Phobius"/>
    </source>
</evidence>
<sequence>MPTATWKPLLAEAVGTFTLIFIGAGSIIANEASRGASPLASALARGPASAGLLNIALAHGLAIAVMVSALGAISGGHFNPAVTCGFLASGRMKREQGLNYIGAQLLGATLGAVALRIGFPATSAAAVHLGTPALGAGVGFGVGVFLEAVGTFFLVLVVFGTAVHPQAPRIGGLAIGLTITMDILAFGPFTGAAVNPARAFGPALVSGAWAGHLVYWIGPIAGGGAAGWLYSAAYLDGAR</sequence>
<dbReference type="EMBL" id="VBAO01000004">
    <property type="protein sequence ID" value="TMI85080.1"/>
    <property type="molecule type" value="Genomic_DNA"/>
</dbReference>
<feature type="transmembrane region" description="Helical" evidence="7">
    <location>
        <begin position="170"/>
        <end position="193"/>
    </location>
</feature>
<dbReference type="Pfam" id="PF00230">
    <property type="entry name" value="MIP"/>
    <property type="match status" value="1"/>
</dbReference>
<evidence type="ECO:0000256" key="1">
    <source>
        <dbReference type="ARBA" id="ARBA00004141"/>
    </source>
</evidence>
<dbReference type="InterPro" id="IPR023271">
    <property type="entry name" value="Aquaporin-like"/>
</dbReference>
<feature type="transmembrane region" description="Helical" evidence="7">
    <location>
        <begin position="139"/>
        <end position="163"/>
    </location>
</feature>
<evidence type="ECO:0000256" key="3">
    <source>
        <dbReference type="ARBA" id="ARBA00022692"/>
    </source>
</evidence>
<evidence type="ECO:0000256" key="5">
    <source>
        <dbReference type="ARBA" id="ARBA00023136"/>
    </source>
</evidence>
<feature type="transmembrane region" description="Helical" evidence="7">
    <location>
        <begin position="49"/>
        <end position="76"/>
    </location>
</feature>
<reference evidence="8 9" key="1">
    <citation type="journal article" date="2019" name="Nat. Microbiol.">
        <title>Mediterranean grassland soil C-N compound turnover is dependent on rainfall and depth, and is mediated by genomically divergent microorganisms.</title>
        <authorList>
            <person name="Diamond S."/>
            <person name="Andeer P.F."/>
            <person name="Li Z."/>
            <person name="Crits-Christoph A."/>
            <person name="Burstein D."/>
            <person name="Anantharaman K."/>
            <person name="Lane K.R."/>
            <person name="Thomas B.C."/>
            <person name="Pan C."/>
            <person name="Northen T.R."/>
            <person name="Banfield J.F."/>
        </authorList>
    </citation>
    <scope>NUCLEOTIDE SEQUENCE [LARGE SCALE GENOMIC DNA]</scope>
    <source>
        <strain evidence="8">NP_7</strain>
    </source>
</reference>